<dbReference type="AlphaFoldDB" id="A0A9E7GAR2"/>
<sequence length="100" mass="11731">MRKELIQISEDDSDITYYPHDCIVDFAAPVFHFFGWFRWRTEWLMSSIDTDKARPYCSLELAWVGFCIFDAQANESDSTSCRLMQCALQKEKFVGDTLNK</sequence>
<gene>
    <name evidence="1" type="ORF">MUK42_07158</name>
</gene>
<keyword evidence="2" id="KW-1185">Reference proteome</keyword>
<dbReference type="EMBL" id="CP097508">
    <property type="protein sequence ID" value="URE11245.1"/>
    <property type="molecule type" value="Genomic_DNA"/>
</dbReference>
<name>A0A9E7GAR2_9LILI</name>
<accession>A0A9E7GAR2</accession>
<proteinExistence type="predicted"/>
<evidence type="ECO:0000313" key="1">
    <source>
        <dbReference type="EMBL" id="URE11245.1"/>
    </source>
</evidence>
<reference evidence="1" key="1">
    <citation type="submission" date="2022-05" db="EMBL/GenBank/DDBJ databases">
        <title>The Musa troglodytarum L. genome provides insights into the mechanism of non-climacteric behaviour and enrichment of carotenoids.</title>
        <authorList>
            <person name="Wang J."/>
        </authorList>
    </citation>
    <scope>NUCLEOTIDE SEQUENCE</scope>
    <source>
        <tissue evidence="1">Leaf</tissue>
    </source>
</reference>
<evidence type="ECO:0000313" key="2">
    <source>
        <dbReference type="Proteomes" id="UP001055439"/>
    </source>
</evidence>
<protein>
    <submittedName>
        <fullName evidence="1">Uncharacterized protein</fullName>
    </submittedName>
</protein>
<dbReference type="Proteomes" id="UP001055439">
    <property type="component" value="Chromosome 6"/>
</dbReference>
<organism evidence="1 2">
    <name type="scientific">Musa troglodytarum</name>
    <name type="common">fe'i banana</name>
    <dbReference type="NCBI Taxonomy" id="320322"/>
    <lineage>
        <taxon>Eukaryota</taxon>
        <taxon>Viridiplantae</taxon>
        <taxon>Streptophyta</taxon>
        <taxon>Embryophyta</taxon>
        <taxon>Tracheophyta</taxon>
        <taxon>Spermatophyta</taxon>
        <taxon>Magnoliopsida</taxon>
        <taxon>Liliopsida</taxon>
        <taxon>Zingiberales</taxon>
        <taxon>Musaceae</taxon>
        <taxon>Musa</taxon>
    </lineage>
</organism>